<dbReference type="PANTHER" id="PTHR32063:SF24">
    <property type="entry name" value="CATION EFFLUX SYSTEM (ACRB_ACRD_ACRF FAMILY)"/>
    <property type="match status" value="1"/>
</dbReference>
<feature type="transmembrane region" description="Helical" evidence="1">
    <location>
        <begin position="120"/>
        <end position="146"/>
    </location>
</feature>
<keyword evidence="1" id="KW-1133">Transmembrane helix</keyword>
<evidence type="ECO:0000256" key="1">
    <source>
        <dbReference type="SAM" id="Phobius"/>
    </source>
</evidence>
<dbReference type="GO" id="GO:0005886">
    <property type="term" value="C:plasma membrane"/>
    <property type="evidence" value="ECO:0007669"/>
    <property type="project" value="TreeGrafter"/>
</dbReference>
<dbReference type="Gene3D" id="1.20.1640.10">
    <property type="entry name" value="Multidrug efflux transporter AcrB transmembrane domain"/>
    <property type="match status" value="1"/>
</dbReference>
<gene>
    <name evidence="2" type="ORF">MNBD_BACTEROID05-719</name>
</gene>
<dbReference type="PRINTS" id="PR00702">
    <property type="entry name" value="ACRIFLAVINRP"/>
</dbReference>
<dbReference type="EMBL" id="UOEN01000320">
    <property type="protein sequence ID" value="VAW16352.1"/>
    <property type="molecule type" value="Genomic_DNA"/>
</dbReference>
<feature type="transmembrane region" description="Helical" evidence="1">
    <location>
        <begin position="89"/>
        <end position="108"/>
    </location>
</feature>
<sequence>MALLLYFAFGSIGQAVLILINLPLAMIGGIFALWISGQYLSVPSSIGFITLFGVAVLNGVVMVEAINLRLENTKDALKKAIYEGAVSRLRPVLMTAIVAALGLIPMILSDGIGAEIQRPLATVIVGGLVTATFLTLFVLPVLFAWFSKGKIKQIQMHK</sequence>
<name>A0A3B0TPI3_9ZZZZ</name>
<keyword evidence="1" id="KW-0812">Transmembrane</keyword>
<protein>
    <submittedName>
        <fullName evidence="2">Cobalt-zinc-cadmium resistance protein CzcA Cation efflux system protein CusA</fullName>
    </submittedName>
</protein>
<dbReference type="PANTHER" id="PTHR32063">
    <property type="match status" value="1"/>
</dbReference>
<reference evidence="2" key="1">
    <citation type="submission" date="2018-06" db="EMBL/GenBank/DDBJ databases">
        <authorList>
            <person name="Zhirakovskaya E."/>
        </authorList>
    </citation>
    <scope>NUCLEOTIDE SEQUENCE</scope>
</reference>
<dbReference type="AlphaFoldDB" id="A0A3B0TPI3"/>
<organism evidence="2">
    <name type="scientific">hydrothermal vent metagenome</name>
    <dbReference type="NCBI Taxonomy" id="652676"/>
    <lineage>
        <taxon>unclassified sequences</taxon>
        <taxon>metagenomes</taxon>
        <taxon>ecological metagenomes</taxon>
    </lineage>
</organism>
<feature type="transmembrane region" description="Helical" evidence="1">
    <location>
        <begin position="46"/>
        <end position="68"/>
    </location>
</feature>
<proteinExistence type="predicted"/>
<dbReference type="InterPro" id="IPR001036">
    <property type="entry name" value="Acrflvin-R"/>
</dbReference>
<dbReference type="Pfam" id="PF00873">
    <property type="entry name" value="ACR_tran"/>
    <property type="match status" value="1"/>
</dbReference>
<evidence type="ECO:0000313" key="2">
    <source>
        <dbReference type="EMBL" id="VAW16352.1"/>
    </source>
</evidence>
<keyword evidence="1" id="KW-0472">Membrane</keyword>
<dbReference type="GO" id="GO:0042910">
    <property type="term" value="F:xenobiotic transmembrane transporter activity"/>
    <property type="evidence" value="ECO:0007669"/>
    <property type="project" value="TreeGrafter"/>
</dbReference>
<dbReference type="SUPFAM" id="SSF82866">
    <property type="entry name" value="Multidrug efflux transporter AcrB transmembrane domain"/>
    <property type="match status" value="1"/>
</dbReference>
<feature type="transmembrane region" description="Helical" evidence="1">
    <location>
        <begin position="12"/>
        <end position="34"/>
    </location>
</feature>
<accession>A0A3B0TPI3</accession>